<reference evidence="3" key="1">
    <citation type="journal article" date="2002" name="Science">
        <title>The draft genome of Ciona intestinalis: insights into chordate and vertebrate origins.</title>
        <authorList>
            <person name="Dehal P."/>
            <person name="Satou Y."/>
            <person name="Campbell R.K."/>
            <person name="Chapman J."/>
            <person name="Degnan B."/>
            <person name="De Tomaso A."/>
            <person name="Davidson B."/>
            <person name="Di Gregorio A."/>
            <person name="Gelpke M."/>
            <person name="Goodstein D.M."/>
            <person name="Harafuji N."/>
            <person name="Hastings K.E."/>
            <person name="Ho I."/>
            <person name="Hotta K."/>
            <person name="Huang W."/>
            <person name="Kawashima T."/>
            <person name="Lemaire P."/>
            <person name="Martinez D."/>
            <person name="Meinertzhagen I.A."/>
            <person name="Necula S."/>
            <person name="Nonaka M."/>
            <person name="Putnam N."/>
            <person name="Rash S."/>
            <person name="Saiga H."/>
            <person name="Satake M."/>
            <person name="Terry A."/>
            <person name="Yamada L."/>
            <person name="Wang H.G."/>
            <person name="Awazu S."/>
            <person name="Azumi K."/>
            <person name="Boore J."/>
            <person name="Branno M."/>
            <person name="Chin-Bow S."/>
            <person name="DeSantis R."/>
            <person name="Doyle S."/>
            <person name="Francino P."/>
            <person name="Keys D.N."/>
            <person name="Haga S."/>
            <person name="Hayashi H."/>
            <person name="Hino K."/>
            <person name="Imai K.S."/>
            <person name="Inaba K."/>
            <person name="Kano S."/>
            <person name="Kobayashi K."/>
            <person name="Kobayashi M."/>
            <person name="Lee B.I."/>
            <person name="Makabe K.W."/>
            <person name="Manohar C."/>
            <person name="Matassi G."/>
            <person name="Medina M."/>
            <person name="Mochizuki Y."/>
            <person name="Mount S."/>
            <person name="Morishita T."/>
            <person name="Miura S."/>
            <person name="Nakayama A."/>
            <person name="Nishizaka S."/>
            <person name="Nomoto H."/>
            <person name="Ohta F."/>
            <person name="Oishi K."/>
            <person name="Rigoutsos I."/>
            <person name="Sano M."/>
            <person name="Sasaki A."/>
            <person name="Sasakura Y."/>
            <person name="Shoguchi E."/>
            <person name="Shin-i T."/>
            <person name="Spagnuolo A."/>
            <person name="Stainier D."/>
            <person name="Suzuki M.M."/>
            <person name="Tassy O."/>
            <person name="Takatori N."/>
            <person name="Tokuoka M."/>
            <person name="Yagi K."/>
            <person name="Yoshizaki F."/>
            <person name="Wada S."/>
            <person name="Zhang C."/>
            <person name="Hyatt P.D."/>
            <person name="Larimer F."/>
            <person name="Detter C."/>
            <person name="Doggett N."/>
            <person name="Glavina T."/>
            <person name="Hawkins T."/>
            <person name="Richardson P."/>
            <person name="Lucas S."/>
            <person name="Kohara Y."/>
            <person name="Levine M."/>
            <person name="Satoh N."/>
            <person name="Rokhsar D.S."/>
        </authorList>
    </citation>
    <scope>NUCLEOTIDE SEQUENCE [LARGE SCALE GENOMIC DNA]</scope>
</reference>
<dbReference type="PANTHER" id="PTHR15895">
    <property type="entry name" value="IMMEDIATE EARLY RESPONSE GENE"/>
    <property type="match status" value="1"/>
</dbReference>
<name>H2XV24_CIOIN</name>
<dbReference type="EMBL" id="EAAA01002850">
    <property type="status" value="NOT_ANNOTATED_CDS"/>
    <property type="molecule type" value="Genomic_DNA"/>
</dbReference>
<reference evidence="2" key="2">
    <citation type="journal article" date="2008" name="Genome Biol.">
        <title>Improved genome assembly and evidence-based global gene model set for the chordate Ciona intestinalis: new insight into intron and operon populations.</title>
        <authorList>
            <person name="Satou Y."/>
            <person name="Mineta K."/>
            <person name="Ogasawara M."/>
            <person name="Sasakura Y."/>
            <person name="Shoguchi E."/>
            <person name="Ueno K."/>
            <person name="Yamada L."/>
            <person name="Matsumoto J."/>
            <person name="Wasserscheid J."/>
            <person name="Dewar K."/>
            <person name="Wiley G.B."/>
            <person name="Macmil S.L."/>
            <person name="Roe B.A."/>
            <person name="Zeller R.W."/>
            <person name="Hastings K.E."/>
            <person name="Lemaire P."/>
            <person name="Lindquist E."/>
            <person name="Endo T."/>
            <person name="Hotta K."/>
            <person name="Inaba K."/>
        </authorList>
    </citation>
    <scope>NUCLEOTIDE SEQUENCE [LARGE SCALE GENOMIC DNA]</scope>
    <source>
        <strain evidence="2">wild type</strain>
    </source>
</reference>
<sequence length="169" mass="18594">MIFDMDAELQHLINISMDKMTSGAGSSLAGHGSRKSRGMDLRKALLVAHVLQKVRCAYIDDDYQIVANTISDPTPVKYSNEDETQSDYDTVKEIDERCKQASYYLSDDDVNSVPQPSPTVLQSCITNSDVMVSRIAQVTRPMSVSINTSHVVSYQSLDVIGTEGRSIVA</sequence>
<reference evidence="2" key="3">
    <citation type="submission" date="2025-08" db="UniProtKB">
        <authorList>
            <consortium name="Ensembl"/>
        </authorList>
    </citation>
    <scope>IDENTIFICATION</scope>
</reference>
<organism evidence="2 3">
    <name type="scientific">Ciona intestinalis</name>
    <name type="common">Transparent sea squirt</name>
    <name type="synonym">Ascidia intestinalis</name>
    <dbReference type="NCBI Taxonomy" id="7719"/>
    <lineage>
        <taxon>Eukaryota</taxon>
        <taxon>Metazoa</taxon>
        <taxon>Chordata</taxon>
        <taxon>Tunicata</taxon>
        <taxon>Ascidiacea</taxon>
        <taxon>Phlebobranchia</taxon>
        <taxon>Cionidae</taxon>
        <taxon>Ciona</taxon>
    </lineage>
</organism>
<dbReference type="Proteomes" id="UP000008144">
    <property type="component" value="Chromosome 9"/>
</dbReference>
<dbReference type="AlphaFoldDB" id="H2XV24"/>
<dbReference type="HOGENOM" id="CLU_1577941_0_0_1"/>
<comment type="similarity">
    <text evidence="1">Belongs to the IER family.</text>
</comment>
<reference evidence="2" key="4">
    <citation type="submission" date="2025-09" db="UniProtKB">
        <authorList>
            <consortium name="Ensembl"/>
        </authorList>
    </citation>
    <scope>IDENTIFICATION</scope>
</reference>
<keyword evidence="3" id="KW-1185">Reference proteome</keyword>
<accession>H2XV24</accession>
<protein>
    <submittedName>
        <fullName evidence="2">Uncharacterized protein</fullName>
    </submittedName>
</protein>
<proteinExistence type="inferred from homology"/>
<evidence type="ECO:0000313" key="3">
    <source>
        <dbReference type="Proteomes" id="UP000008144"/>
    </source>
</evidence>
<dbReference type="GeneTree" id="ENSGT00390000010350"/>
<dbReference type="Ensembl" id="ENSCINT00000031983.1">
    <property type="protein sequence ID" value="ENSCINP00000033508.1"/>
    <property type="gene ID" value="ENSCING00000017896.1"/>
</dbReference>
<dbReference type="InterPro" id="IPR008653">
    <property type="entry name" value="IER"/>
</dbReference>
<dbReference type="InParanoid" id="H2XV24"/>
<evidence type="ECO:0000313" key="2">
    <source>
        <dbReference type="Ensembl" id="ENSCINP00000033508.1"/>
    </source>
</evidence>
<evidence type="ECO:0000256" key="1">
    <source>
        <dbReference type="ARBA" id="ARBA00006186"/>
    </source>
</evidence>